<sequence>MLVMEEKETHEPLGLAETPGKSDEQDPAILIATTRDSSKASQTSVTQTSSSQSSLGSPETAQLDTQTSTQSHSQTLTEDTHSTQEEVADLIAEAESLLKKNDLDDQTKTTIDGLLSALTKSKSETNQYKIQAHLLSMSSKDADMRYEVENELVKREVERLKTQNEQVEYLMSKVSSHKNLIKKYKNEIINKNKEINRLKKKINDYNVGLKKRRKSNSPNNGMLDTLGLLASQVLTEEEKPKSQSFKR</sequence>
<dbReference type="VEuPathDB" id="FungiDB:BON22_1140"/>
<organism evidence="3">
    <name type="scientific">Cyberlindnera fabianii</name>
    <name type="common">Yeast</name>
    <name type="synonym">Hansenula fabianii</name>
    <dbReference type="NCBI Taxonomy" id="36022"/>
    <lineage>
        <taxon>Eukaryota</taxon>
        <taxon>Fungi</taxon>
        <taxon>Dikarya</taxon>
        <taxon>Ascomycota</taxon>
        <taxon>Saccharomycotina</taxon>
        <taxon>Saccharomycetes</taxon>
        <taxon>Phaffomycetales</taxon>
        <taxon>Phaffomycetaceae</taxon>
        <taxon>Cyberlindnera</taxon>
    </lineage>
</organism>
<evidence type="ECO:0000256" key="2">
    <source>
        <dbReference type="SAM" id="MobiDB-lite"/>
    </source>
</evidence>
<evidence type="ECO:0000313" key="3">
    <source>
        <dbReference type="EMBL" id="CDR45398.1"/>
    </source>
</evidence>
<feature type="compositionally biased region" description="Low complexity" evidence="2">
    <location>
        <begin position="65"/>
        <end position="77"/>
    </location>
</feature>
<feature type="compositionally biased region" description="Basic and acidic residues" evidence="2">
    <location>
        <begin position="1"/>
        <end position="11"/>
    </location>
</feature>
<gene>
    <name evidence="3" type="ORF">CYFA0S_18e00936g</name>
</gene>
<accession>A0A061BEL7</accession>
<proteinExistence type="predicted"/>
<keyword evidence="1" id="KW-0175">Coiled coil</keyword>
<name>A0A061BEL7_CYBFA</name>
<protein>
    <submittedName>
        <fullName evidence="3">CYFA0S18e00936g1_1</fullName>
    </submittedName>
</protein>
<dbReference type="AlphaFoldDB" id="A0A061BEL7"/>
<feature type="compositionally biased region" description="Low complexity" evidence="2">
    <location>
        <begin position="39"/>
        <end position="57"/>
    </location>
</feature>
<feature type="coiled-coil region" evidence="1">
    <location>
        <begin position="150"/>
        <end position="201"/>
    </location>
</feature>
<evidence type="ECO:0000256" key="1">
    <source>
        <dbReference type="SAM" id="Coils"/>
    </source>
</evidence>
<reference evidence="3" key="1">
    <citation type="journal article" date="2014" name="Genome Announc.">
        <title>Genome sequence of the yeast Cyberlindnera fabianii (Hansenula fabianii).</title>
        <authorList>
            <person name="Freel K.C."/>
            <person name="Sarilar V."/>
            <person name="Neuveglise C."/>
            <person name="Devillers H."/>
            <person name="Friedrich A."/>
            <person name="Schacherer J."/>
        </authorList>
    </citation>
    <scope>NUCLEOTIDE SEQUENCE</scope>
    <source>
        <strain evidence="3">YJS4271</strain>
    </source>
</reference>
<feature type="region of interest" description="Disordered" evidence="2">
    <location>
        <begin position="1"/>
        <end position="83"/>
    </location>
</feature>
<dbReference type="OrthoDB" id="3981131at2759"/>
<dbReference type="EMBL" id="LK052903">
    <property type="protein sequence ID" value="CDR45398.1"/>
    <property type="molecule type" value="Genomic_DNA"/>
</dbReference>